<protein>
    <recommendedName>
        <fullName evidence="8">Rhodopsin domain-containing protein</fullName>
    </recommendedName>
</protein>
<dbReference type="EMBL" id="MU004182">
    <property type="protein sequence ID" value="KAF2501020.1"/>
    <property type="molecule type" value="Genomic_DNA"/>
</dbReference>
<dbReference type="Proteomes" id="UP000799750">
    <property type="component" value="Unassembled WGS sequence"/>
</dbReference>
<proteinExistence type="inferred from homology"/>
<sequence>MVTPETANANPETRVALILGCLLAFTSLMLLFIAGRLYTRSSVIGRWGLDDWLIIGATIFVVIETVLGCVDTRYGAGHHSEDFKPEWTLPYGKIGFASGILFSTCISLPKLSLCVTYLRIFPSKPSRIFCQSAIAYIICFIISTTIVQLFACRPIAAAWNPTIVDPKCISLREYFLASGVLNCLSDFLVFLFPAKMLWNIQLPTKQKWGVIAVFASGCIVCIAGIVRLWYIQVVFTSDDYAYDGAIVWAATCIEVNVGIICGCLHAVKPLLSSWFPSIFGSSSGSNAHNVSSKHRSRVANRVFPFQNLDARGRLDFTSQNGSSQDPESDKTSSRALVAGTSIETWAVGGADTEEEVPAHGIAYSHRVTVNSTINPGELSTSLQRKEKGEQVVGASVVTRSRERDNDAESQEWIIKT</sequence>
<keyword evidence="2 7" id="KW-0812">Transmembrane</keyword>
<feature type="transmembrane region" description="Helical" evidence="7">
    <location>
        <begin position="176"/>
        <end position="198"/>
    </location>
</feature>
<gene>
    <name evidence="9" type="ORF">BU16DRAFT_555526</name>
</gene>
<comment type="similarity">
    <text evidence="5">Belongs to the SAT4 family.</text>
</comment>
<evidence type="ECO:0000313" key="10">
    <source>
        <dbReference type="Proteomes" id="UP000799750"/>
    </source>
</evidence>
<evidence type="ECO:0000256" key="2">
    <source>
        <dbReference type="ARBA" id="ARBA00022692"/>
    </source>
</evidence>
<feature type="transmembrane region" description="Helical" evidence="7">
    <location>
        <begin position="210"/>
        <end position="230"/>
    </location>
</feature>
<accession>A0A6A6RBE3</accession>
<feature type="transmembrane region" description="Helical" evidence="7">
    <location>
        <begin position="133"/>
        <end position="156"/>
    </location>
</feature>
<feature type="domain" description="Rhodopsin" evidence="8">
    <location>
        <begin position="36"/>
        <end position="272"/>
    </location>
</feature>
<dbReference type="InterPro" id="IPR049326">
    <property type="entry name" value="Rhodopsin_dom_fungi"/>
</dbReference>
<reference evidence="9" key="1">
    <citation type="journal article" date="2020" name="Stud. Mycol.">
        <title>101 Dothideomycetes genomes: a test case for predicting lifestyles and emergence of pathogens.</title>
        <authorList>
            <person name="Haridas S."/>
            <person name="Albert R."/>
            <person name="Binder M."/>
            <person name="Bloem J."/>
            <person name="Labutti K."/>
            <person name="Salamov A."/>
            <person name="Andreopoulos B."/>
            <person name="Baker S."/>
            <person name="Barry K."/>
            <person name="Bills G."/>
            <person name="Bluhm B."/>
            <person name="Cannon C."/>
            <person name="Castanera R."/>
            <person name="Culley D."/>
            <person name="Daum C."/>
            <person name="Ezra D."/>
            <person name="Gonzalez J."/>
            <person name="Henrissat B."/>
            <person name="Kuo A."/>
            <person name="Liang C."/>
            <person name="Lipzen A."/>
            <person name="Lutzoni F."/>
            <person name="Magnuson J."/>
            <person name="Mondo S."/>
            <person name="Nolan M."/>
            <person name="Ohm R."/>
            <person name="Pangilinan J."/>
            <person name="Park H.-J."/>
            <person name="Ramirez L."/>
            <person name="Alfaro M."/>
            <person name="Sun H."/>
            <person name="Tritt A."/>
            <person name="Yoshinaga Y."/>
            <person name="Zwiers L.-H."/>
            <person name="Turgeon B."/>
            <person name="Goodwin S."/>
            <person name="Spatafora J."/>
            <person name="Crous P."/>
            <person name="Grigoriev I."/>
        </authorList>
    </citation>
    <scope>NUCLEOTIDE SEQUENCE</scope>
    <source>
        <strain evidence="9">CBS 269.34</strain>
    </source>
</reference>
<dbReference type="PANTHER" id="PTHR33048:SF129">
    <property type="entry name" value="INTEGRAL MEMBRANE PROTEIN-RELATED"/>
    <property type="match status" value="1"/>
</dbReference>
<evidence type="ECO:0000256" key="6">
    <source>
        <dbReference type="SAM" id="MobiDB-lite"/>
    </source>
</evidence>
<evidence type="ECO:0000313" key="9">
    <source>
        <dbReference type="EMBL" id="KAF2501020.1"/>
    </source>
</evidence>
<keyword evidence="10" id="KW-1185">Reference proteome</keyword>
<organism evidence="9 10">
    <name type="scientific">Lophium mytilinum</name>
    <dbReference type="NCBI Taxonomy" id="390894"/>
    <lineage>
        <taxon>Eukaryota</taxon>
        <taxon>Fungi</taxon>
        <taxon>Dikarya</taxon>
        <taxon>Ascomycota</taxon>
        <taxon>Pezizomycotina</taxon>
        <taxon>Dothideomycetes</taxon>
        <taxon>Pleosporomycetidae</taxon>
        <taxon>Mytilinidiales</taxon>
        <taxon>Mytilinidiaceae</taxon>
        <taxon>Lophium</taxon>
    </lineage>
</organism>
<dbReference type="AlphaFoldDB" id="A0A6A6RBE3"/>
<evidence type="ECO:0000256" key="7">
    <source>
        <dbReference type="SAM" id="Phobius"/>
    </source>
</evidence>
<name>A0A6A6RBE3_9PEZI</name>
<dbReference type="PANTHER" id="PTHR33048">
    <property type="entry name" value="PTH11-LIKE INTEGRAL MEMBRANE PROTEIN (AFU_ORTHOLOGUE AFUA_5G11245)"/>
    <property type="match status" value="1"/>
</dbReference>
<feature type="transmembrane region" description="Helical" evidence="7">
    <location>
        <begin position="51"/>
        <end position="74"/>
    </location>
</feature>
<evidence type="ECO:0000256" key="3">
    <source>
        <dbReference type="ARBA" id="ARBA00022989"/>
    </source>
</evidence>
<dbReference type="Pfam" id="PF20684">
    <property type="entry name" value="Fung_rhodopsin"/>
    <property type="match status" value="1"/>
</dbReference>
<evidence type="ECO:0000256" key="4">
    <source>
        <dbReference type="ARBA" id="ARBA00023136"/>
    </source>
</evidence>
<evidence type="ECO:0000256" key="1">
    <source>
        <dbReference type="ARBA" id="ARBA00004141"/>
    </source>
</evidence>
<dbReference type="OrthoDB" id="5401779at2759"/>
<keyword evidence="3 7" id="KW-1133">Transmembrane helix</keyword>
<feature type="transmembrane region" description="Helical" evidence="7">
    <location>
        <begin position="15"/>
        <end position="39"/>
    </location>
</feature>
<feature type="transmembrane region" description="Helical" evidence="7">
    <location>
        <begin position="245"/>
        <end position="267"/>
    </location>
</feature>
<feature type="transmembrane region" description="Helical" evidence="7">
    <location>
        <begin position="94"/>
        <end position="121"/>
    </location>
</feature>
<comment type="subcellular location">
    <subcellularLocation>
        <location evidence="1">Membrane</location>
        <topology evidence="1">Multi-pass membrane protein</topology>
    </subcellularLocation>
</comment>
<keyword evidence="4 7" id="KW-0472">Membrane</keyword>
<evidence type="ECO:0000259" key="8">
    <source>
        <dbReference type="Pfam" id="PF20684"/>
    </source>
</evidence>
<dbReference type="InterPro" id="IPR052337">
    <property type="entry name" value="SAT4-like"/>
</dbReference>
<feature type="compositionally biased region" description="Polar residues" evidence="6">
    <location>
        <begin position="316"/>
        <end position="325"/>
    </location>
</feature>
<feature type="region of interest" description="Disordered" evidence="6">
    <location>
        <begin position="315"/>
        <end position="335"/>
    </location>
</feature>
<evidence type="ECO:0000256" key="5">
    <source>
        <dbReference type="ARBA" id="ARBA00038359"/>
    </source>
</evidence>
<feature type="region of interest" description="Disordered" evidence="6">
    <location>
        <begin position="393"/>
        <end position="416"/>
    </location>
</feature>
<dbReference type="GO" id="GO:0016020">
    <property type="term" value="C:membrane"/>
    <property type="evidence" value="ECO:0007669"/>
    <property type="project" value="UniProtKB-SubCell"/>
</dbReference>